<gene>
    <name evidence="9" type="ORF">WJX72_003023</name>
</gene>
<name>A0AAW1R5U9_9CHLO</name>
<comment type="similarity">
    <text evidence="2">Belongs to the drug/metabolite transporter (DMT) superfamily. Plant drug/metabolite exporter (P-DME) (TC 2.A.7.4) family.</text>
</comment>
<evidence type="ECO:0000256" key="1">
    <source>
        <dbReference type="ARBA" id="ARBA00004141"/>
    </source>
</evidence>
<feature type="domain" description="EamA" evidence="8">
    <location>
        <begin position="264"/>
        <end position="390"/>
    </location>
</feature>
<evidence type="ECO:0000256" key="5">
    <source>
        <dbReference type="ARBA" id="ARBA00023136"/>
    </source>
</evidence>
<dbReference type="EMBL" id="JALJOR010000001">
    <property type="protein sequence ID" value="KAK9828954.1"/>
    <property type="molecule type" value="Genomic_DNA"/>
</dbReference>
<keyword evidence="4 7" id="KW-1133">Transmembrane helix</keyword>
<dbReference type="Pfam" id="PF00892">
    <property type="entry name" value="EamA"/>
    <property type="match status" value="2"/>
</dbReference>
<feature type="transmembrane region" description="Helical" evidence="7">
    <location>
        <begin position="324"/>
        <end position="344"/>
    </location>
</feature>
<feature type="region of interest" description="Disordered" evidence="6">
    <location>
        <begin position="1"/>
        <end position="59"/>
    </location>
</feature>
<comment type="subcellular location">
    <subcellularLocation>
        <location evidence="1">Membrane</location>
        <topology evidence="1">Multi-pass membrane protein</topology>
    </subcellularLocation>
</comment>
<feature type="transmembrane region" description="Helical" evidence="7">
    <location>
        <begin position="204"/>
        <end position="225"/>
    </location>
</feature>
<dbReference type="InterPro" id="IPR037185">
    <property type="entry name" value="EmrE-like"/>
</dbReference>
<feature type="region of interest" description="Disordered" evidence="6">
    <location>
        <begin position="644"/>
        <end position="664"/>
    </location>
</feature>
<reference evidence="9 10" key="1">
    <citation type="journal article" date="2024" name="Nat. Commun.">
        <title>Phylogenomics reveals the evolutionary origins of lichenization in chlorophyte algae.</title>
        <authorList>
            <person name="Puginier C."/>
            <person name="Libourel C."/>
            <person name="Otte J."/>
            <person name="Skaloud P."/>
            <person name="Haon M."/>
            <person name="Grisel S."/>
            <person name="Petersen M."/>
            <person name="Berrin J.G."/>
            <person name="Delaux P.M."/>
            <person name="Dal Grande F."/>
            <person name="Keller J."/>
        </authorList>
    </citation>
    <scope>NUCLEOTIDE SEQUENCE [LARGE SCALE GENOMIC DNA]</scope>
    <source>
        <strain evidence="9 10">SAG 2043</strain>
    </source>
</reference>
<feature type="transmembrane region" description="Helical" evidence="7">
    <location>
        <begin position="356"/>
        <end position="375"/>
    </location>
</feature>
<evidence type="ECO:0000313" key="9">
    <source>
        <dbReference type="EMBL" id="KAK9828954.1"/>
    </source>
</evidence>
<keyword evidence="10" id="KW-1185">Reference proteome</keyword>
<dbReference type="PANTHER" id="PTHR22911:SF6">
    <property type="entry name" value="SOLUTE CARRIER FAMILY 35 MEMBER G1"/>
    <property type="match status" value="1"/>
</dbReference>
<keyword evidence="5 7" id="KW-0472">Membrane</keyword>
<feature type="domain" description="EamA" evidence="8">
    <location>
        <begin position="117"/>
        <end position="247"/>
    </location>
</feature>
<dbReference type="AlphaFoldDB" id="A0AAW1R5U9"/>
<dbReference type="PANTHER" id="PTHR22911">
    <property type="entry name" value="ACYL-MALONYL CONDENSING ENZYME-RELATED"/>
    <property type="match status" value="1"/>
</dbReference>
<evidence type="ECO:0000313" key="10">
    <source>
        <dbReference type="Proteomes" id="UP001489004"/>
    </source>
</evidence>
<dbReference type="SUPFAM" id="SSF103481">
    <property type="entry name" value="Multidrug resistance efflux transporter EmrE"/>
    <property type="match status" value="2"/>
</dbReference>
<keyword evidence="3 7" id="KW-0812">Transmembrane</keyword>
<comment type="caution">
    <text evidence="9">The sequence shown here is derived from an EMBL/GenBank/DDBJ whole genome shotgun (WGS) entry which is preliminary data.</text>
</comment>
<organism evidence="9 10">
    <name type="scientific">[Myrmecia] bisecta</name>
    <dbReference type="NCBI Taxonomy" id="41462"/>
    <lineage>
        <taxon>Eukaryota</taxon>
        <taxon>Viridiplantae</taxon>
        <taxon>Chlorophyta</taxon>
        <taxon>core chlorophytes</taxon>
        <taxon>Trebouxiophyceae</taxon>
        <taxon>Trebouxiales</taxon>
        <taxon>Trebouxiaceae</taxon>
        <taxon>Myrmecia</taxon>
    </lineage>
</organism>
<dbReference type="InterPro" id="IPR000620">
    <property type="entry name" value="EamA_dom"/>
</dbReference>
<feature type="compositionally biased region" description="Low complexity" evidence="6">
    <location>
        <begin position="644"/>
        <end position="657"/>
    </location>
</feature>
<protein>
    <recommendedName>
        <fullName evidence="8">EamA domain-containing protein</fullName>
    </recommendedName>
</protein>
<proteinExistence type="inferred from homology"/>
<feature type="transmembrane region" description="Helical" evidence="7">
    <location>
        <begin position="232"/>
        <end position="253"/>
    </location>
</feature>
<evidence type="ECO:0000259" key="8">
    <source>
        <dbReference type="Pfam" id="PF00892"/>
    </source>
</evidence>
<evidence type="ECO:0000256" key="6">
    <source>
        <dbReference type="SAM" id="MobiDB-lite"/>
    </source>
</evidence>
<sequence>MSGQDVELGRVQSSAATGLLESQQMGGEDNEDATPLLERRSSGEAHAQPQASSARSKQAYEYAPGTSGRLFGSCIGAANYLHTTIKARWPSLSQQQAGAAVSGSAPPWLAVVDSVTLGMLLYAASTVFLSIQSVCSKLLGARQMPVFESVLARSAIILLFSSAPMAYHKESPVGKRPHMLFLRGLFGFGSISCLYWVVDLLPLSDAMVLTFLAPLIVACLGPMVLKEPFAKVTVYAIPLSVLGVVLIAKPTALFGRRKVPISSKGVFIGCLQPIFSAAAKMMVRLLRKTETTAVIVFYMGFVCTLCASVACIALHHMFRAPANAAEWVLLIGSGCCGYASQLTMTMGLQRVDAAPATLLSYLSVVWGELAGWVIFKERPSALSVFGTLLVCSMDASTAPIAAAYSLPQIWVAKWWATSGWSRVGAKEQECARMMSPARSPTMRSATQDCRAECRLVMGSPQARQEISLSLSVAGATNNPAPAITLRQAGAVLRMLSEPLAMVRCGLIARRFLPSPTLLQSTGDKGHLVLWLMPNSDLRLVWQRDTEVTSPSSLGQVWSMQHPAMRDASPDCGPARVQSPGGGGLSPVYEVETSLEASEELLVLPARDGSMHSAQSAPDPRVEMLSADNSGRSFRICLPAHQQPAASAANPALSPASPDGAQQRPAAPEHHYLHFWLADAYLEQGMASLQGLMAALSARTTLSEQTAHLGSPRVAAVESRRIAAEGSGRRLQASFSFAALASAVLTDRHWRISHTATATVTATVVVAVEASMDPVERQADYARLAHMGQSLARAKAEASARVSVEAFGRLRLEALVAEREAKALRLFRQDSG</sequence>
<feature type="compositionally biased region" description="Polar residues" evidence="6">
    <location>
        <begin position="11"/>
        <end position="25"/>
    </location>
</feature>
<feature type="transmembrane region" description="Helical" evidence="7">
    <location>
        <begin position="295"/>
        <end position="318"/>
    </location>
</feature>
<evidence type="ECO:0000256" key="7">
    <source>
        <dbReference type="SAM" id="Phobius"/>
    </source>
</evidence>
<dbReference type="GO" id="GO:0016020">
    <property type="term" value="C:membrane"/>
    <property type="evidence" value="ECO:0007669"/>
    <property type="project" value="UniProtKB-SubCell"/>
</dbReference>
<evidence type="ECO:0000256" key="4">
    <source>
        <dbReference type="ARBA" id="ARBA00022989"/>
    </source>
</evidence>
<dbReference type="Proteomes" id="UP001489004">
    <property type="component" value="Unassembled WGS sequence"/>
</dbReference>
<evidence type="ECO:0000256" key="3">
    <source>
        <dbReference type="ARBA" id="ARBA00022692"/>
    </source>
</evidence>
<evidence type="ECO:0000256" key="2">
    <source>
        <dbReference type="ARBA" id="ARBA00007635"/>
    </source>
</evidence>
<accession>A0AAW1R5U9</accession>
<feature type="transmembrane region" description="Helical" evidence="7">
    <location>
        <begin position="180"/>
        <end position="198"/>
    </location>
</feature>
<feature type="region of interest" description="Disordered" evidence="6">
    <location>
        <begin position="563"/>
        <end position="582"/>
    </location>
</feature>